<organism evidence="5 6">
    <name type="scientific">Allobranchiibius huperziae</name>
    <dbReference type="NCBI Taxonomy" id="1874116"/>
    <lineage>
        <taxon>Bacteria</taxon>
        <taxon>Bacillati</taxon>
        <taxon>Actinomycetota</taxon>
        <taxon>Actinomycetes</taxon>
        <taxon>Micrococcales</taxon>
        <taxon>Dermacoccaceae</taxon>
        <taxon>Allobranchiibius</taxon>
    </lineage>
</organism>
<keyword evidence="2 5" id="KW-0067">ATP-binding</keyword>
<feature type="region of interest" description="Disordered" evidence="3">
    <location>
        <begin position="257"/>
        <end position="295"/>
    </location>
</feature>
<dbReference type="InterPro" id="IPR003439">
    <property type="entry name" value="ABC_transporter-like_ATP-bd"/>
</dbReference>
<gene>
    <name evidence="5" type="ORF">HNR15_000567</name>
</gene>
<evidence type="ECO:0000259" key="4">
    <source>
        <dbReference type="PROSITE" id="PS50893"/>
    </source>
</evidence>
<dbReference type="EMBL" id="JACCFW010000001">
    <property type="protein sequence ID" value="NYJ73604.1"/>
    <property type="molecule type" value="Genomic_DNA"/>
</dbReference>
<proteinExistence type="predicted"/>
<evidence type="ECO:0000256" key="3">
    <source>
        <dbReference type="SAM" id="MobiDB-lite"/>
    </source>
</evidence>
<dbReference type="PROSITE" id="PS50893">
    <property type="entry name" value="ABC_TRANSPORTER_2"/>
    <property type="match status" value="1"/>
</dbReference>
<evidence type="ECO:0000256" key="2">
    <source>
        <dbReference type="ARBA" id="ARBA00022840"/>
    </source>
</evidence>
<dbReference type="PANTHER" id="PTHR43790">
    <property type="entry name" value="CARBOHYDRATE TRANSPORT ATP-BINDING PROTEIN MG119-RELATED"/>
    <property type="match status" value="1"/>
</dbReference>
<dbReference type="Gene3D" id="3.40.50.300">
    <property type="entry name" value="P-loop containing nucleotide triphosphate hydrolases"/>
    <property type="match status" value="1"/>
</dbReference>
<feature type="compositionally biased region" description="Low complexity" evidence="3">
    <location>
        <begin position="266"/>
        <end position="289"/>
    </location>
</feature>
<comment type="caution">
    <text evidence="5">The sequence shown here is derived from an EMBL/GenBank/DDBJ whole genome shotgun (WGS) entry which is preliminary data.</text>
</comment>
<dbReference type="RefSeq" id="WP_179478974.1">
    <property type="nucleotide sequence ID" value="NZ_JACCFW010000001.1"/>
</dbReference>
<feature type="domain" description="ABC transporter" evidence="4">
    <location>
        <begin position="18"/>
        <end position="253"/>
    </location>
</feature>
<sequence length="295" mass="30588">MTATATETTQAPSGTPVLRLRGVGKTFGAVSALTDIDLEVHAGQVVALVGDNGAGKSTLVKVLSGVHAPTSGEVFFDGKQVTIDSPSKAMELGIATVFQDLALCENLDVVANLFLGRELKGGHLDEVTMETRSWELLGELSARIPSVRVPIASLSGGQRQTVAIARSLLVNPRLIMLDEPTAALGVAQTAEVLNLIERVKARGLAVVMISHNMEDVRAVADNVVVLRLGRNNGEFGPDASNHDLVAAITGATDNVVTRRSARRSGGADTTDATADDAAAPTAGAHAAPTLSEEDS</sequence>
<dbReference type="InterPro" id="IPR027417">
    <property type="entry name" value="P-loop_NTPase"/>
</dbReference>
<protein>
    <submittedName>
        <fullName evidence="5">D-xylose transport system ATP-binding protein</fullName>
    </submittedName>
</protein>
<evidence type="ECO:0000313" key="5">
    <source>
        <dbReference type="EMBL" id="NYJ73604.1"/>
    </source>
</evidence>
<dbReference type="InterPro" id="IPR003593">
    <property type="entry name" value="AAA+_ATPase"/>
</dbReference>
<dbReference type="Pfam" id="PF00005">
    <property type="entry name" value="ABC_tran"/>
    <property type="match status" value="1"/>
</dbReference>
<evidence type="ECO:0000256" key="1">
    <source>
        <dbReference type="ARBA" id="ARBA00022741"/>
    </source>
</evidence>
<keyword evidence="6" id="KW-1185">Reference proteome</keyword>
<dbReference type="AlphaFoldDB" id="A0A853DEW4"/>
<accession>A0A853DEW4</accession>
<evidence type="ECO:0000313" key="6">
    <source>
        <dbReference type="Proteomes" id="UP000571817"/>
    </source>
</evidence>
<dbReference type="PANTHER" id="PTHR43790:SF8">
    <property type="entry name" value="SUGAR ABC TRANSPORTER ATP-BINDING PROTEIN"/>
    <property type="match status" value="1"/>
</dbReference>
<name>A0A853DEW4_9MICO</name>
<keyword evidence="1" id="KW-0547">Nucleotide-binding</keyword>
<dbReference type="Proteomes" id="UP000571817">
    <property type="component" value="Unassembled WGS sequence"/>
</dbReference>
<dbReference type="SUPFAM" id="SSF52540">
    <property type="entry name" value="P-loop containing nucleoside triphosphate hydrolases"/>
    <property type="match status" value="1"/>
</dbReference>
<dbReference type="GO" id="GO:0016887">
    <property type="term" value="F:ATP hydrolysis activity"/>
    <property type="evidence" value="ECO:0007669"/>
    <property type="project" value="InterPro"/>
</dbReference>
<dbReference type="InterPro" id="IPR050107">
    <property type="entry name" value="ABC_carbohydrate_import_ATPase"/>
</dbReference>
<reference evidence="5 6" key="1">
    <citation type="submission" date="2020-07" db="EMBL/GenBank/DDBJ databases">
        <title>Sequencing the genomes of 1000 actinobacteria strains.</title>
        <authorList>
            <person name="Klenk H.-P."/>
        </authorList>
    </citation>
    <scope>NUCLEOTIDE SEQUENCE [LARGE SCALE GENOMIC DNA]</scope>
    <source>
        <strain evidence="5 6">DSM 29531</strain>
    </source>
</reference>
<dbReference type="CDD" id="cd03216">
    <property type="entry name" value="ABC_Carb_Monos_I"/>
    <property type="match status" value="1"/>
</dbReference>
<dbReference type="SMART" id="SM00382">
    <property type="entry name" value="AAA"/>
    <property type="match status" value="1"/>
</dbReference>
<dbReference type="GO" id="GO:0005524">
    <property type="term" value="F:ATP binding"/>
    <property type="evidence" value="ECO:0007669"/>
    <property type="project" value="UniProtKB-KW"/>
</dbReference>